<dbReference type="EMBL" id="JBBYHR010000012">
    <property type="protein sequence ID" value="MEL1246134.1"/>
    <property type="molecule type" value="Genomic_DNA"/>
</dbReference>
<dbReference type="Proteomes" id="UP001464555">
    <property type="component" value="Unassembled WGS sequence"/>
</dbReference>
<gene>
    <name evidence="1" type="ORF">AAEO56_17810</name>
</gene>
<keyword evidence="2" id="KW-1185">Reference proteome</keyword>
<proteinExistence type="predicted"/>
<accession>A0ABU9I141</accession>
<name>A0ABU9I141_9FLAO</name>
<comment type="caution">
    <text evidence="1">The sequence shown here is derived from an EMBL/GenBank/DDBJ whole genome shotgun (WGS) entry which is preliminary data.</text>
</comment>
<protein>
    <submittedName>
        <fullName evidence="1">Uncharacterized protein</fullName>
    </submittedName>
</protein>
<sequence length="89" mass="10244">MFGFFKKPIPEERLTKELAGAIQSTVNLALLEFPLKETQGIYVRMAIDTCRQTALDRAGYLGQKYNLTVYEVYSVIAKCHFKALEYFLE</sequence>
<evidence type="ECO:0000313" key="2">
    <source>
        <dbReference type="Proteomes" id="UP001464555"/>
    </source>
</evidence>
<evidence type="ECO:0000313" key="1">
    <source>
        <dbReference type="EMBL" id="MEL1246134.1"/>
    </source>
</evidence>
<dbReference type="RefSeq" id="WP_341698430.1">
    <property type="nucleotide sequence ID" value="NZ_JBBYHR010000012.1"/>
</dbReference>
<reference evidence="1 2" key="1">
    <citation type="submission" date="2024-04" db="EMBL/GenBank/DDBJ databases">
        <title>Flavobacterium sp. DGU11 16S ribosomal RNA gene Genome sequencing and assembly.</title>
        <authorList>
            <person name="Park S."/>
        </authorList>
    </citation>
    <scope>NUCLEOTIDE SEQUENCE [LARGE SCALE GENOMIC DNA]</scope>
    <source>
        <strain evidence="1 2">DGU11</strain>
    </source>
</reference>
<organism evidence="1 2">
    <name type="scientific">Flavobacterium arundinis</name>
    <dbReference type="NCBI Taxonomy" id="3139143"/>
    <lineage>
        <taxon>Bacteria</taxon>
        <taxon>Pseudomonadati</taxon>
        <taxon>Bacteroidota</taxon>
        <taxon>Flavobacteriia</taxon>
        <taxon>Flavobacteriales</taxon>
        <taxon>Flavobacteriaceae</taxon>
        <taxon>Flavobacterium</taxon>
    </lineage>
</organism>